<dbReference type="EMBL" id="JAAKZF010000052">
    <property type="protein sequence ID" value="NGO54446.1"/>
    <property type="molecule type" value="Genomic_DNA"/>
</dbReference>
<dbReference type="InterPro" id="IPR036388">
    <property type="entry name" value="WH-like_DNA-bd_sf"/>
</dbReference>
<dbReference type="SUPFAM" id="SSF46785">
    <property type="entry name" value="Winged helix' DNA-binding domain"/>
    <property type="match status" value="1"/>
</dbReference>
<comment type="caution">
    <text evidence="5">The sequence shown here is derived from an EMBL/GenBank/DDBJ whole genome shotgun (WGS) entry which is preliminary data.</text>
</comment>
<evidence type="ECO:0000313" key="6">
    <source>
        <dbReference type="Proteomes" id="UP001642900"/>
    </source>
</evidence>
<protein>
    <submittedName>
        <fullName evidence="5">MarR family transcriptional regulator</fullName>
    </submittedName>
</protein>
<dbReference type="InterPro" id="IPR039422">
    <property type="entry name" value="MarR/SlyA-like"/>
</dbReference>
<accession>A0A6G4WJP6</accession>
<dbReference type="Pfam" id="PF12802">
    <property type="entry name" value="MarR_2"/>
    <property type="match status" value="1"/>
</dbReference>
<feature type="domain" description="HTH marR-type" evidence="4">
    <location>
        <begin position="1"/>
        <end position="144"/>
    </location>
</feature>
<dbReference type="GO" id="GO:0006950">
    <property type="term" value="P:response to stress"/>
    <property type="evidence" value="ECO:0007669"/>
    <property type="project" value="TreeGrafter"/>
</dbReference>
<keyword evidence="2" id="KW-0238">DNA-binding</keyword>
<keyword evidence="6" id="KW-1185">Reference proteome</keyword>
<keyword evidence="3" id="KW-0804">Transcription</keyword>
<dbReference type="PRINTS" id="PR00598">
    <property type="entry name" value="HTHMARR"/>
</dbReference>
<dbReference type="SMART" id="SM00347">
    <property type="entry name" value="HTH_MARR"/>
    <property type="match status" value="1"/>
</dbReference>
<dbReference type="GO" id="GO:0003700">
    <property type="term" value="F:DNA-binding transcription factor activity"/>
    <property type="evidence" value="ECO:0007669"/>
    <property type="project" value="InterPro"/>
</dbReference>
<dbReference type="PROSITE" id="PS50995">
    <property type="entry name" value="HTH_MARR_2"/>
    <property type="match status" value="1"/>
</dbReference>
<dbReference type="InterPro" id="IPR023187">
    <property type="entry name" value="Tscrpt_reg_MarR-type_CS"/>
</dbReference>
<evidence type="ECO:0000313" key="5">
    <source>
        <dbReference type="EMBL" id="NGO54446.1"/>
    </source>
</evidence>
<reference evidence="5 6" key="1">
    <citation type="submission" date="2020-02" db="EMBL/GenBank/DDBJ databases">
        <title>Genome sequence of strain CCNWXJ40-4.</title>
        <authorList>
            <person name="Gao J."/>
            <person name="Sun J."/>
        </authorList>
    </citation>
    <scope>NUCLEOTIDE SEQUENCE [LARGE SCALE GENOMIC DNA]</scope>
    <source>
        <strain evidence="5 6">CCNWXJ 40-4</strain>
    </source>
</reference>
<dbReference type="PROSITE" id="PS01117">
    <property type="entry name" value="HTH_MARR_1"/>
    <property type="match status" value="1"/>
</dbReference>
<dbReference type="GO" id="GO:0003677">
    <property type="term" value="F:DNA binding"/>
    <property type="evidence" value="ECO:0007669"/>
    <property type="project" value="UniProtKB-KW"/>
</dbReference>
<dbReference type="PANTHER" id="PTHR33164:SF104">
    <property type="entry name" value="TRANSCRIPTIONAL REGULATORY PROTEIN"/>
    <property type="match status" value="1"/>
</dbReference>
<evidence type="ECO:0000259" key="4">
    <source>
        <dbReference type="PROSITE" id="PS50995"/>
    </source>
</evidence>
<organism evidence="5 6">
    <name type="scientific">Allomesorhizobium camelthorni</name>
    <dbReference type="NCBI Taxonomy" id="475069"/>
    <lineage>
        <taxon>Bacteria</taxon>
        <taxon>Pseudomonadati</taxon>
        <taxon>Pseudomonadota</taxon>
        <taxon>Alphaproteobacteria</taxon>
        <taxon>Hyphomicrobiales</taxon>
        <taxon>Phyllobacteriaceae</taxon>
        <taxon>Allomesorhizobium</taxon>
    </lineage>
</organism>
<dbReference type="InterPro" id="IPR036390">
    <property type="entry name" value="WH_DNA-bd_sf"/>
</dbReference>
<proteinExistence type="predicted"/>
<gene>
    <name evidence="5" type="ORF">G6N73_25490</name>
</gene>
<dbReference type="Gene3D" id="1.10.10.10">
    <property type="entry name" value="Winged helix-like DNA-binding domain superfamily/Winged helix DNA-binding domain"/>
    <property type="match status" value="1"/>
</dbReference>
<dbReference type="InterPro" id="IPR000835">
    <property type="entry name" value="HTH_MarR-typ"/>
</dbReference>
<sequence length="144" mass="15937">MDRKPDEATEAAWIGLSRAQRVATATIEARLKAAGLPPLSWYDALWELERAGEAGLRPFELERALLFEQYNLSRLADRLEKAGLVERRAVEADRRGQMLIITPAGRDLRRRMWAIYAPAIQEAVGDRLAAGEAATLAALLGKLA</sequence>
<name>A0A6G4WJP6_9HYPH</name>
<dbReference type="RefSeq" id="WP_165032758.1">
    <property type="nucleotide sequence ID" value="NZ_JAAKZF010000052.1"/>
</dbReference>
<evidence type="ECO:0000256" key="3">
    <source>
        <dbReference type="ARBA" id="ARBA00023163"/>
    </source>
</evidence>
<evidence type="ECO:0000256" key="1">
    <source>
        <dbReference type="ARBA" id="ARBA00023015"/>
    </source>
</evidence>
<dbReference type="Proteomes" id="UP001642900">
    <property type="component" value="Unassembled WGS sequence"/>
</dbReference>
<keyword evidence="1" id="KW-0805">Transcription regulation</keyword>
<evidence type="ECO:0000256" key="2">
    <source>
        <dbReference type="ARBA" id="ARBA00023125"/>
    </source>
</evidence>
<dbReference type="PANTHER" id="PTHR33164">
    <property type="entry name" value="TRANSCRIPTIONAL REGULATOR, MARR FAMILY"/>
    <property type="match status" value="1"/>
</dbReference>
<dbReference type="AlphaFoldDB" id="A0A6G4WJP6"/>